<dbReference type="Gene3D" id="4.10.280.10">
    <property type="entry name" value="Helix-loop-helix DNA-binding domain"/>
    <property type="match status" value="1"/>
</dbReference>
<feature type="domain" description="BHLH" evidence="2">
    <location>
        <begin position="6"/>
        <end position="64"/>
    </location>
</feature>
<feature type="compositionally biased region" description="Pro residues" evidence="1">
    <location>
        <begin position="77"/>
        <end position="93"/>
    </location>
</feature>
<evidence type="ECO:0000313" key="4">
    <source>
        <dbReference type="Proteomes" id="UP000095023"/>
    </source>
</evidence>
<dbReference type="GO" id="GO:0046983">
    <property type="term" value="F:protein dimerization activity"/>
    <property type="evidence" value="ECO:0007669"/>
    <property type="project" value="InterPro"/>
</dbReference>
<evidence type="ECO:0000256" key="1">
    <source>
        <dbReference type="SAM" id="MobiDB-lite"/>
    </source>
</evidence>
<sequence length="182" mass="20431">MAEKRRRSAAHSDIERRRRNKINNEFLALRRLVPACAKACKEHGDGSLHKLTVLQATVDYVRYLEHQMQQHAKHNKMPPPPALPLQPSLPPSSRPEAKEYSPEAERAFLANATDVVWRPIAGLTLPEEVGVTEQPTPPLSNGSMVISDSDEDPEYGPRRLREVSPLSLEPVQILLSLREAPK</sequence>
<dbReference type="InterPro" id="IPR036638">
    <property type="entry name" value="HLH_DNA-bd_sf"/>
</dbReference>
<gene>
    <name evidence="3" type="ORF">CANCADRAFT_128048</name>
</gene>
<dbReference type="Proteomes" id="UP000095023">
    <property type="component" value="Unassembled WGS sequence"/>
</dbReference>
<reference evidence="4" key="1">
    <citation type="submission" date="2016-02" db="EMBL/GenBank/DDBJ databases">
        <title>Comparative genomics of biotechnologically important yeasts.</title>
        <authorList>
            <consortium name="DOE Joint Genome Institute"/>
            <person name="Riley R."/>
            <person name="Haridas S."/>
            <person name="Wolfe K.H."/>
            <person name="Lopes M.R."/>
            <person name="Hittinger C.T."/>
            <person name="Goker M."/>
            <person name="Salamov A."/>
            <person name="Wisecaver J."/>
            <person name="Long T.M."/>
            <person name="Aerts A.L."/>
            <person name="Barry K."/>
            <person name="Choi C."/>
            <person name="Clum A."/>
            <person name="Coughlan A.Y."/>
            <person name="Deshpande S."/>
            <person name="Douglass A.P."/>
            <person name="Hanson S.J."/>
            <person name="Klenk H.-P."/>
            <person name="Labutti K."/>
            <person name="Lapidus A."/>
            <person name="Lindquist E."/>
            <person name="Lipzen A."/>
            <person name="Meier-Kolthoff J.P."/>
            <person name="Ohm R.A."/>
            <person name="Otillar R.P."/>
            <person name="Pangilinan J."/>
            <person name="Peng Y."/>
            <person name="Rokas A."/>
            <person name="Rosa C.A."/>
            <person name="Scheuner C."/>
            <person name="Sibirny A.A."/>
            <person name="Slot J.C."/>
            <person name="Stielow J.B."/>
            <person name="Sun H."/>
            <person name="Kurtzman C.P."/>
            <person name="Blackwell M."/>
            <person name="Jeffries T.W."/>
            <person name="Grigoriev I.V."/>
        </authorList>
    </citation>
    <scope>NUCLEOTIDE SEQUENCE [LARGE SCALE GENOMIC DNA]</scope>
    <source>
        <strain evidence="4">NRRL Y-17796</strain>
    </source>
</reference>
<evidence type="ECO:0000259" key="2">
    <source>
        <dbReference type="PROSITE" id="PS50888"/>
    </source>
</evidence>
<dbReference type="SUPFAM" id="SSF47459">
    <property type="entry name" value="HLH, helix-loop-helix DNA-binding domain"/>
    <property type="match status" value="1"/>
</dbReference>
<proteinExistence type="predicted"/>
<feature type="region of interest" description="Disordered" evidence="1">
    <location>
        <begin position="69"/>
        <end position="102"/>
    </location>
</feature>
<dbReference type="InterPro" id="IPR011598">
    <property type="entry name" value="bHLH_dom"/>
</dbReference>
<dbReference type="OrthoDB" id="690068at2759"/>
<dbReference type="EMBL" id="KV453843">
    <property type="protein sequence ID" value="ODV88749.1"/>
    <property type="molecule type" value="Genomic_DNA"/>
</dbReference>
<evidence type="ECO:0000313" key="3">
    <source>
        <dbReference type="EMBL" id="ODV88749.1"/>
    </source>
</evidence>
<dbReference type="PROSITE" id="PS50888">
    <property type="entry name" value="BHLH"/>
    <property type="match status" value="1"/>
</dbReference>
<dbReference type="SMART" id="SM00353">
    <property type="entry name" value="HLH"/>
    <property type="match status" value="1"/>
</dbReference>
<dbReference type="PANTHER" id="PTHR46266:SF4">
    <property type="entry name" value="TRANSCRIPTION FACTOR TT8"/>
    <property type="match status" value="1"/>
</dbReference>
<feature type="region of interest" description="Disordered" evidence="1">
    <location>
        <begin position="127"/>
        <end position="163"/>
    </location>
</feature>
<dbReference type="PANTHER" id="PTHR46266">
    <property type="entry name" value="TRANSCRIPTION FACTOR TT8"/>
    <property type="match status" value="1"/>
</dbReference>
<dbReference type="AlphaFoldDB" id="A0A1E4TAI4"/>
<accession>A0A1E4TAI4</accession>
<organism evidence="3 4">
    <name type="scientific">Tortispora caseinolytica NRRL Y-17796</name>
    <dbReference type="NCBI Taxonomy" id="767744"/>
    <lineage>
        <taxon>Eukaryota</taxon>
        <taxon>Fungi</taxon>
        <taxon>Dikarya</taxon>
        <taxon>Ascomycota</taxon>
        <taxon>Saccharomycotina</taxon>
        <taxon>Trigonopsidomycetes</taxon>
        <taxon>Trigonopsidales</taxon>
        <taxon>Trigonopsidaceae</taxon>
        <taxon>Tortispora</taxon>
    </lineage>
</organism>
<keyword evidence="4" id="KW-1185">Reference proteome</keyword>
<name>A0A1E4TAI4_9ASCO</name>
<protein>
    <recommendedName>
        <fullName evidence="2">BHLH domain-containing protein</fullName>
    </recommendedName>
</protein>
<dbReference type="Pfam" id="PF00010">
    <property type="entry name" value="HLH"/>
    <property type="match status" value="1"/>
</dbReference>